<organism evidence="1 2">
    <name type="scientific">Blautia pseudococcoides</name>
    <dbReference type="NCBI Taxonomy" id="1796616"/>
    <lineage>
        <taxon>Bacteria</taxon>
        <taxon>Bacillati</taxon>
        <taxon>Bacillota</taxon>
        <taxon>Clostridia</taxon>
        <taxon>Lachnospirales</taxon>
        <taxon>Lachnospiraceae</taxon>
        <taxon>Blautia</taxon>
    </lineage>
</organism>
<evidence type="ECO:0000313" key="1">
    <source>
        <dbReference type="EMBL" id="ANU74397.1"/>
    </source>
</evidence>
<protein>
    <submittedName>
        <fullName evidence="1">Uncharacterized protein</fullName>
    </submittedName>
</protein>
<name>A0A1C7I3Y5_9FIRM</name>
<evidence type="ECO:0000313" key="2">
    <source>
        <dbReference type="Proteomes" id="UP000092574"/>
    </source>
</evidence>
<gene>
    <name evidence="1" type="ORF">A4V09_00555</name>
</gene>
<sequence length="346" mass="40440">MIDMINKTLYFSNGSLYKVSPEDEDGWRGARYLISDGERYDLENVDSICSIKVPDFEATNIFDGYGATGSLDYVIRMNASFFYNQCKKELCSACLWKSTELMFANKWYVWRKKDYVRLITWHYKLGMKQEALKAQNYLIKKGFIFTEIELNQYRSVTSNIKASKKPVQKDTVSYHEKELSIVRSVTTEDMRSLKSMPFLVNTEVKKYIQKNSHPFAYMDIYGENIVIAKSEIEKMNSIIKLDLKKYRNLSQDLKIPTDQLVFSSETYGYTRIMCTPKTYTGELSKFPFSLFFATDFSEMKNTTHGELFYGQDGEIKKGNIYFWRFGTPTFLTYKSIDGMLMLINIE</sequence>
<proteinExistence type="predicted"/>
<reference evidence="1" key="1">
    <citation type="submission" date="2017-04" db="EMBL/GenBank/DDBJ databases">
        <title>Complete Genome Sequences of Twelve Strains of a Stable Defined Moderately Diverse Mouse Microbiota 2 (sDMDMm2).</title>
        <authorList>
            <person name="Uchimura Y."/>
            <person name="Wyss M."/>
            <person name="Brugiroux S."/>
            <person name="Limenitakis J.P."/>
            <person name="Stecher B."/>
            <person name="McCoy K.D."/>
            <person name="Macpherson A.J."/>
        </authorList>
    </citation>
    <scope>NUCLEOTIDE SEQUENCE</scope>
    <source>
        <strain evidence="1">YL58</strain>
    </source>
</reference>
<dbReference type="AlphaFoldDB" id="A0A1C7I3Y5"/>
<dbReference type="STRING" id="1796616.A4V09_00555"/>
<dbReference type="EMBL" id="CP015405">
    <property type="protein sequence ID" value="ANU74397.1"/>
    <property type="molecule type" value="Genomic_DNA"/>
</dbReference>
<accession>A0A1C7I3Y5</accession>
<keyword evidence="2" id="KW-1185">Reference proteome</keyword>
<dbReference type="Proteomes" id="UP000092574">
    <property type="component" value="Chromosome"/>
</dbReference>
<dbReference type="KEGG" id="byl:A4V09_00555"/>